<dbReference type="GO" id="GO:0019631">
    <property type="term" value="P:quinate catabolic process"/>
    <property type="evidence" value="ECO:0007669"/>
    <property type="project" value="TreeGrafter"/>
</dbReference>
<dbReference type="InterPro" id="IPR018509">
    <property type="entry name" value="DHquinase_II_CS"/>
</dbReference>
<name>A0A9X1LZH2_9MICC</name>
<feature type="site" description="Transition state stabilizer" evidence="8 11">
    <location>
        <position position="23"/>
    </location>
</feature>
<keyword evidence="7 8" id="KW-0456">Lyase</keyword>
<gene>
    <name evidence="8 13" type="primary">aroQ</name>
    <name evidence="13" type="ORF">LJ751_03505</name>
</gene>
<comment type="similarity">
    <text evidence="3 8">Belongs to the type-II 3-dehydroquinase family.</text>
</comment>
<protein>
    <recommendedName>
        <fullName evidence="5 8">3-dehydroquinate dehydratase</fullName>
        <shortName evidence="8">3-dehydroquinase</shortName>
        <ecNumber evidence="5 8">4.2.1.10</ecNumber>
    </recommendedName>
    <alternativeName>
        <fullName evidence="8">Type II DHQase</fullName>
    </alternativeName>
</protein>
<evidence type="ECO:0000256" key="12">
    <source>
        <dbReference type="SAM" id="Phobius"/>
    </source>
</evidence>
<evidence type="ECO:0000256" key="5">
    <source>
        <dbReference type="ARBA" id="ARBA00012060"/>
    </source>
</evidence>
<feature type="binding site" evidence="8 10">
    <location>
        <position position="85"/>
    </location>
    <ligand>
        <name>substrate</name>
    </ligand>
</feature>
<dbReference type="GO" id="GO:0008652">
    <property type="term" value="P:amino acid biosynthetic process"/>
    <property type="evidence" value="ECO:0007669"/>
    <property type="project" value="UniProtKB-KW"/>
</dbReference>
<organism evidence="13 14">
    <name type="scientific">Arthrobacter gengyunqii</name>
    <dbReference type="NCBI Taxonomy" id="2886940"/>
    <lineage>
        <taxon>Bacteria</taxon>
        <taxon>Bacillati</taxon>
        <taxon>Actinomycetota</taxon>
        <taxon>Actinomycetes</taxon>
        <taxon>Micrococcales</taxon>
        <taxon>Micrococcaceae</taxon>
        <taxon>Arthrobacter</taxon>
    </lineage>
</organism>
<keyword evidence="6 8" id="KW-0057">Aromatic amino acid biosynthesis</keyword>
<evidence type="ECO:0000256" key="9">
    <source>
        <dbReference type="PIRSR" id="PIRSR001399-1"/>
    </source>
</evidence>
<evidence type="ECO:0000256" key="2">
    <source>
        <dbReference type="ARBA" id="ARBA00004902"/>
    </source>
</evidence>
<keyword evidence="8" id="KW-0028">Amino-acid biosynthesis</keyword>
<dbReference type="NCBIfam" id="NF003806">
    <property type="entry name" value="PRK05395.1-3"/>
    <property type="match status" value="1"/>
</dbReference>
<comment type="subunit">
    <text evidence="4 8">Homododecamer.</text>
</comment>
<dbReference type="PANTHER" id="PTHR21272:SF3">
    <property type="entry name" value="CATABOLIC 3-DEHYDROQUINASE"/>
    <property type="match status" value="1"/>
</dbReference>
<dbReference type="HAMAP" id="MF_00169">
    <property type="entry name" value="AroQ"/>
    <property type="match status" value="1"/>
</dbReference>
<evidence type="ECO:0000256" key="7">
    <source>
        <dbReference type="ARBA" id="ARBA00023239"/>
    </source>
</evidence>
<feature type="binding site" evidence="8 10">
    <location>
        <position position="116"/>
    </location>
    <ligand>
        <name>substrate</name>
    </ligand>
</feature>
<sequence length="154" mass="16202">MTASRTRNLLVLNGPNLNLLGTREPGIYGTETLDDVETLAMKAAEAHGWTIDCIQSNHEGDLIDAIHGAPGLADAIIINPAAYSHTSVAIPDALSGVGLPVVEVHLSNIHRREEFRHHSYVSAVADVVICGAGIVGYGLAVNYLAARLDGEAAD</sequence>
<evidence type="ECO:0000256" key="10">
    <source>
        <dbReference type="PIRSR" id="PIRSR001399-2"/>
    </source>
</evidence>
<feature type="active site" description="Proton acceptor" evidence="8 9">
    <location>
        <position position="28"/>
    </location>
</feature>
<evidence type="ECO:0000256" key="11">
    <source>
        <dbReference type="PIRSR" id="PIRSR001399-3"/>
    </source>
</evidence>
<dbReference type="PROSITE" id="PS01029">
    <property type="entry name" value="DEHYDROQUINASE_II"/>
    <property type="match status" value="1"/>
</dbReference>
<evidence type="ECO:0000256" key="1">
    <source>
        <dbReference type="ARBA" id="ARBA00001864"/>
    </source>
</evidence>
<comment type="function">
    <text evidence="8">Catalyzes a trans-dehydration via an enolate intermediate.</text>
</comment>
<dbReference type="NCBIfam" id="TIGR01088">
    <property type="entry name" value="aroQ"/>
    <property type="match status" value="1"/>
</dbReference>
<feature type="transmembrane region" description="Helical" evidence="12">
    <location>
        <begin position="120"/>
        <end position="140"/>
    </location>
</feature>
<keyword evidence="12" id="KW-0472">Membrane</keyword>
<dbReference type="SUPFAM" id="SSF52304">
    <property type="entry name" value="Type II 3-dehydroquinate dehydratase"/>
    <property type="match status" value="1"/>
</dbReference>
<dbReference type="AlphaFoldDB" id="A0A9X1LZH2"/>
<dbReference type="GO" id="GO:0003855">
    <property type="term" value="F:3-dehydroquinate dehydratase activity"/>
    <property type="evidence" value="ECO:0007669"/>
    <property type="project" value="UniProtKB-UniRule"/>
</dbReference>
<dbReference type="InterPro" id="IPR001874">
    <property type="entry name" value="DHquinase_II"/>
</dbReference>
<keyword evidence="12" id="KW-1133">Transmembrane helix</keyword>
<evidence type="ECO:0000313" key="14">
    <source>
        <dbReference type="Proteomes" id="UP001139264"/>
    </source>
</evidence>
<dbReference type="Gene3D" id="3.40.50.9100">
    <property type="entry name" value="Dehydroquinase, class II"/>
    <property type="match status" value="1"/>
</dbReference>
<dbReference type="EMBL" id="JAJFZP010000005">
    <property type="protein sequence ID" value="MCC3268431.1"/>
    <property type="molecule type" value="Genomic_DNA"/>
</dbReference>
<dbReference type="CDD" id="cd00466">
    <property type="entry name" value="DHQase_II"/>
    <property type="match status" value="1"/>
</dbReference>
<dbReference type="NCBIfam" id="NF003807">
    <property type="entry name" value="PRK05395.1-4"/>
    <property type="match status" value="1"/>
</dbReference>
<feature type="binding site" evidence="8 10">
    <location>
        <position position="79"/>
    </location>
    <ligand>
        <name>substrate</name>
    </ligand>
</feature>
<dbReference type="GO" id="GO:0009423">
    <property type="term" value="P:chorismate biosynthetic process"/>
    <property type="evidence" value="ECO:0007669"/>
    <property type="project" value="UniProtKB-UniRule"/>
</dbReference>
<reference evidence="13" key="1">
    <citation type="submission" date="2021-10" db="EMBL/GenBank/DDBJ databases">
        <title>Novel species in genus Arthrobacter.</title>
        <authorList>
            <person name="Liu Y."/>
        </authorList>
    </citation>
    <scope>NUCLEOTIDE SEQUENCE</scope>
    <source>
        <strain evidence="13">Zg-Y809</strain>
    </source>
</reference>
<dbReference type="InterPro" id="IPR036441">
    <property type="entry name" value="DHquinase_II_sf"/>
</dbReference>
<comment type="catalytic activity">
    <reaction evidence="1 8">
        <text>3-dehydroquinate = 3-dehydroshikimate + H2O</text>
        <dbReference type="Rhea" id="RHEA:21096"/>
        <dbReference type="ChEBI" id="CHEBI:15377"/>
        <dbReference type="ChEBI" id="CHEBI:16630"/>
        <dbReference type="ChEBI" id="CHEBI:32364"/>
        <dbReference type="EC" id="4.2.1.10"/>
    </reaction>
</comment>
<evidence type="ECO:0000256" key="3">
    <source>
        <dbReference type="ARBA" id="ARBA00011037"/>
    </source>
</evidence>
<accession>A0A9X1LZH2</accession>
<feature type="binding site" evidence="8 10">
    <location>
        <position position="92"/>
    </location>
    <ligand>
        <name>substrate</name>
    </ligand>
</feature>
<dbReference type="NCBIfam" id="NF003804">
    <property type="entry name" value="PRK05395.1-1"/>
    <property type="match status" value="1"/>
</dbReference>
<proteinExistence type="inferred from homology"/>
<dbReference type="Proteomes" id="UP001139264">
    <property type="component" value="Unassembled WGS sequence"/>
</dbReference>
<feature type="active site" description="Proton donor" evidence="8 9">
    <location>
        <position position="105"/>
    </location>
</feature>
<comment type="caution">
    <text evidence="13">The sequence shown here is derived from an EMBL/GenBank/DDBJ whole genome shotgun (WGS) entry which is preliminary data.</text>
</comment>
<dbReference type="PIRSF" id="PIRSF001399">
    <property type="entry name" value="DHquinase_II"/>
    <property type="match status" value="1"/>
</dbReference>
<dbReference type="Pfam" id="PF01220">
    <property type="entry name" value="DHquinase_II"/>
    <property type="match status" value="1"/>
</dbReference>
<feature type="binding site" evidence="8 10">
    <location>
        <begin position="106"/>
        <end position="107"/>
    </location>
    <ligand>
        <name>substrate</name>
    </ligand>
</feature>
<comment type="pathway">
    <text evidence="2 8">Metabolic intermediate biosynthesis; chorismate biosynthesis; chorismate from D-erythrose 4-phosphate and phosphoenolpyruvate: step 3/7.</text>
</comment>
<evidence type="ECO:0000256" key="6">
    <source>
        <dbReference type="ARBA" id="ARBA00023141"/>
    </source>
</evidence>
<evidence type="ECO:0000313" key="13">
    <source>
        <dbReference type="EMBL" id="MCC3268431.1"/>
    </source>
</evidence>
<evidence type="ECO:0000256" key="8">
    <source>
        <dbReference type="HAMAP-Rule" id="MF_00169"/>
    </source>
</evidence>
<keyword evidence="12" id="KW-0812">Transmembrane</keyword>
<dbReference type="RefSeq" id="WP_227906998.1">
    <property type="nucleotide sequence ID" value="NZ_CP095461.1"/>
</dbReference>
<evidence type="ECO:0000256" key="4">
    <source>
        <dbReference type="ARBA" id="ARBA00011193"/>
    </source>
</evidence>
<dbReference type="PANTHER" id="PTHR21272">
    <property type="entry name" value="CATABOLIC 3-DEHYDROQUINASE"/>
    <property type="match status" value="1"/>
</dbReference>
<dbReference type="NCBIfam" id="NF003805">
    <property type="entry name" value="PRK05395.1-2"/>
    <property type="match status" value="1"/>
</dbReference>
<dbReference type="EC" id="4.2.1.10" evidence="5 8"/>
<dbReference type="GO" id="GO:0009073">
    <property type="term" value="P:aromatic amino acid family biosynthetic process"/>
    <property type="evidence" value="ECO:0007669"/>
    <property type="project" value="UniProtKB-KW"/>
</dbReference>